<evidence type="ECO:0000256" key="1">
    <source>
        <dbReference type="SAM" id="MobiDB-lite"/>
    </source>
</evidence>
<sequence>MSDLEYDRAQTQESQRVVSQEATAETSQAAGGLNTMATSQSETRWGVEEGAVAYKAQYEKNLQAVHGEVTALNQRLGAFVEALKASADSLEADEDDIVSAQLALQKKLDASTPAVPPADESS</sequence>
<dbReference type="RefSeq" id="WP_212324522.1">
    <property type="nucleotide sequence ID" value="NZ_AP024463.1"/>
</dbReference>
<protein>
    <submittedName>
        <fullName evidence="2">Uncharacterized protein</fullName>
    </submittedName>
</protein>
<proteinExistence type="predicted"/>
<accession>A0ABX7Y5N0</accession>
<evidence type="ECO:0000313" key="2">
    <source>
        <dbReference type="EMBL" id="QUC08515.1"/>
    </source>
</evidence>
<dbReference type="Proteomes" id="UP000678513">
    <property type="component" value="Chromosome"/>
</dbReference>
<dbReference type="EMBL" id="CP072384">
    <property type="protein sequence ID" value="QUC08515.1"/>
    <property type="molecule type" value="Genomic_DNA"/>
</dbReference>
<feature type="compositionally biased region" description="Polar residues" evidence="1">
    <location>
        <begin position="11"/>
        <end position="42"/>
    </location>
</feature>
<reference evidence="2 3" key="1">
    <citation type="submission" date="2021-03" db="EMBL/GenBank/DDBJ databases">
        <title>Human Oral Microbial Genomes.</title>
        <authorList>
            <person name="Johnston C.D."/>
            <person name="Chen T."/>
            <person name="Dewhirst F.E."/>
        </authorList>
    </citation>
    <scope>NUCLEOTIDE SEQUENCE [LARGE SCALE GENOMIC DNA]</scope>
    <source>
        <strain evidence="2 3">DSMZ 100122</strain>
    </source>
</reference>
<feature type="compositionally biased region" description="Basic and acidic residues" evidence="1">
    <location>
        <begin position="1"/>
        <end position="10"/>
    </location>
</feature>
<evidence type="ECO:0000313" key="3">
    <source>
        <dbReference type="Proteomes" id="UP000678513"/>
    </source>
</evidence>
<organism evidence="2 3">
    <name type="scientific">Arachnia rubra</name>
    <dbReference type="NCBI Taxonomy" id="1547448"/>
    <lineage>
        <taxon>Bacteria</taxon>
        <taxon>Bacillati</taxon>
        <taxon>Actinomycetota</taxon>
        <taxon>Actinomycetes</taxon>
        <taxon>Propionibacteriales</taxon>
        <taxon>Propionibacteriaceae</taxon>
        <taxon>Arachnia</taxon>
    </lineage>
</organism>
<gene>
    <name evidence="2" type="ORF">J5A65_01840</name>
</gene>
<name>A0ABX7Y5N0_9ACTN</name>
<keyword evidence="3" id="KW-1185">Reference proteome</keyword>
<feature type="region of interest" description="Disordered" evidence="1">
    <location>
        <begin position="1"/>
        <end position="42"/>
    </location>
</feature>